<keyword evidence="3" id="KW-1185">Reference proteome</keyword>
<feature type="region of interest" description="Disordered" evidence="1">
    <location>
        <begin position="75"/>
        <end position="249"/>
    </location>
</feature>
<sequence>MNRPRGPRTPPMPPCEEEVPPPPIVPPPLAAIPPAGYPPQVAVVPPSPYGAPPPMYPINEERRLELERKIEEQIRKEQERRKQLELQKEREKGAQEQAPKAPARCTPPPPPPPPDIASSSQAIPMDQSPATSPTFVPKPEIAETPSTSDDRTSRESPARNPARNVHGGEGSVTSHLGSNGSAAEKSIHRNGALPEQQVKVPPMGSLASDPILVDLSNSHSKPQKASPRKRSEPCSPARRIEADVEPLPESRVETKIELSKKSAFHNECLVSKEIVSMKAEITVEAEVAAALKKSVVPAECPEVSIKVETEENSTVPCSTHAIPIVNEPVLSAVTQNDVGLTYENNVETATLSIGEVDAVEPKVSDDLKEKIKSAIAGREVLTSARNGRGEGEKMKRGVLVTPKTLPVKRDGSDLTPLLPSEKGQSTPEKKTSRIEAFEKDQRRVNGTPYKVAQAKIKTESSTPSKDVRCPNKTPRKQSRPTLEPSTSCSTPVVAPFPSKKIKQK</sequence>
<evidence type="ECO:0000313" key="2">
    <source>
        <dbReference type="EMBL" id="PIO52388.1"/>
    </source>
</evidence>
<feature type="compositionally biased region" description="Pro residues" evidence="1">
    <location>
        <begin position="45"/>
        <end position="56"/>
    </location>
</feature>
<feature type="compositionally biased region" description="Polar residues" evidence="1">
    <location>
        <begin position="171"/>
        <end position="181"/>
    </location>
</feature>
<name>A0A2G9T3C3_TELCI</name>
<feature type="compositionally biased region" description="Pro residues" evidence="1">
    <location>
        <begin position="7"/>
        <end position="37"/>
    </location>
</feature>
<feature type="compositionally biased region" description="Polar residues" evidence="1">
    <location>
        <begin position="117"/>
        <end position="134"/>
    </location>
</feature>
<feature type="compositionally biased region" description="Basic and acidic residues" evidence="1">
    <location>
        <begin position="427"/>
        <end position="443"/>
    </location>
</feature>
<dbReference type="Proteomes" id="UP000230423">
    <property type="component" value="Unassembled WGS sequence"/>
</dbReference>
<feature type="compositionally biased region" description="Pro residues" evidence="1">
    <location>
        <begin position="105"/>
        <end position="115"/>
    </location>
</feature>
<feature type="compositionally biased region" description="Basic and acidic residues" evidence="1">
    <location>
        <begin position="75"/>
        <end position="94"/>
    </location>
</feature>
<feature type="compositionally biased region" description="Polar residues" evidence="1">
    <location>
        <begin position="479"/>
        <end position="490"/>
    </location>
</feature>
<organism evidence="2 3">
    <name type="scientific">Teladorsagia circumcincta</name>
    <name type="common">Brown stomach worm</name>
    <name type="synonym">Ostertagia circumcincta</name>
    <dbReference type="NCBI Taxonomy" id="45464"/>
    <lineage>
        <taxon>Eukaryota</taxon>
        <taxon>Metazoa</taxon>
        <taxon>Ecdysozoa</taxon>
        <taxon>Nematoda</taxon>
        <taxon>Chromadorea</taxon>
        <taxon>Rhabditida</taxon>
        <taxon>Rhabditina</taxon>
        <taxon>Rhabditomorpha</taxon>
        <taxon>Strongyloidea</taxon>
        <taxon>Trichostrongylidae</taxon>
        <taxon>Teladorsagia</taxon>
    </lineage>
</organism>
<protein>
    <submittedName>
        <fullName evidence="2">Uncharacterized protein</fullName>
    </submittedName>
</protein>
<evidence type="ECO:0000313" key="3">
    <source>
        <dbReference type="Proteomes" id="UP000230423"/>
    </source>
</evidence>
<feature type="region of interest" description="Disordered" evidence="1">
    <location>
        <begin position="1"/>
        <end position="57"/>
    </location>
</feature>
<reference evidence="2 3" key="1">
    <citation type="submission" date="2015-09" db="EMBL/GenBank/DDBJ databases">
        <title>Draft genome of the parasitic nematode Teladorsagia circumcincta isolate WARC Sus (inbred).</title>
        <authorList>
            <person name="Mitreva M."/>
        </authorList>
    </citation>
    <scope>NUCLEOTIDE SEQUENCE [LARGE SCALE GENOMIC DNA]</scope>
    <source>
        <strain evidence="2 3">S</strain>
    </source>
</reference>
<dbReference type="AlphaFoldDB" id="A0A2G9T3C3"/>
<feature type="compositionally biased region" description="Basic and acidic residues" evidence="1">
    <location>
        <begin position="238"/>
        <end position="249"/>
    </location>
</feature>
<gene>
    <name evidence="2" type="ORF">TELCIR_26306</name>
</gene>
<dbReference type="PANTHER" id="PTHR48125:SF12">
    <property type="entry name" value="AT HOOK TRANSCRIPTION FACTOR FAMILY-RELATED"/>
    <property type="match status" value="1"/>
</dbReference>
<feature type="compositionally biased region" description="Basic and acidic residues" evidence="1">
    <location>
        <begin position="148"/>
        <end position="157"/>
    </location>
</feature>
<feature type="region of interest" description="Disordered" evidence="1">
    <location>
        <begin position="382"/>
        <end position="504"/>
    </location>
</feature>
<feature type="non-terminal residue" evidence="2">
    <location>
        <position position="504"/>
    </location>
</feature>
<feature type="non-terminal residue" evidence="2">
    <location>
        <position position="1"/>
    </location>
</feature>
<dbReference type="PANTHER" id="PTHR48125">
    <property type="entry name" value="LP07818P1"/>
    <property type="match status" value="1"/>
</dbReference>
<dbReference type="OrthoDB" id="6020087at2759"/>
<dbReference type="EMBL" id="KZ428144">
    <property type="protein sequence ID" value="PIO52388.1"/>
    <property type="molecule type" value="Genomic_DNA"/>
</dbReference>
<proteinExistence type="predicted"/>
<accession>A0A2G9T3C3</accession>
<evidence type="ECO:0000256" key="1">
    <source>
        <dbReference type="SAM" id="MobiDB-lite"/>
    </source>
</evidence>